<feature type="domain" description="4Fe-4S ferredoxin-type" evidence="7">
    <location>
        <begin position="31"/>
        <end position="60"/>
    </location>
</feature>
<evidence type="ECO:0000256" key="4">
    <source>
        <dbReference type="SAM" id="Coils"/>
    </source>
</evidence>
<dbReference type="GO" id="GO:0051536">
    <property type="term" value="F:iron-sulfur cluster binding"/>
    <property type="evidence" value="ECO:0007669"/>
    <property type="project" value="UniProtKB-KW"/>
</dbReference>
<dbReference type="PROSITE" id="PS50903">
    <property type="entry name" value="RUBREDOXIN_LIKE"/>
    <property type="match status" value="1"/>
</dbReference>
<dbReference type="Pfam" id="PF00037">
    <property type="entry name" value="Fer4"/>
    <property type="match status" value="1"/>
</dbReference>
<dbReference type="InterPro" id="IPR017896">
    <property type="entry name" value="4Fe4S_Fe-S-bd"/>
</dbReference>
<comment type="caution">
    <text evidence="8">The sequence shown here is derived from an EMBL/GenBank/DDBJ whole genome shotgun (WGS) entry which is preliminary data.</text>
</comment>
<dbReference type="PROSITE" id="PS00198">
    <property type="entry name" value="4FE4S_FER_1"/>
    <property type="match status" value="1"/>
</dbReference>
<feature type="coiled-coil region" evidence="4">
    <location>
        <begin position="175"/>
        <end position="202"/>
    </location>
</feature>
<keyword evidence="3" id="KW-0411">Iron-sulfur</keyword>
<dbReference type="Gene3D" id="2.20.28.10">
    <property type="match status" value="1"/>
</dbReference>
<reference evidence="8" key="2">
    <citation type="journal article" date="2021" name="PeerJ">
        <title>Extensive microbial diversity within the chicken gut microbiome revealed by metagenomics and culture.</title>
        <authorList>
            <person name="Gilroy R."/>
            <person name="Ravi A."/>
            <person name="Getino M."/>
            <person name="Pursley I."/>
            <person name="Horton D.L."/>
            <person name="Alikhan N.F."/>
            <person name="Baker D."/>
            <person name="Gharbi K."/>
            <person name="Hall N."/>
            <person name="Watson M."/>
            <person name="Adriaenssens E.M."/>
            <person name="Foster-Nyarko E."/>
            <person name="Jarju S."/>
            <person name="Secka A."/>
            <person name="Antonio M."/>
            <person name="Oren A."/>
            <person name="Chaudhuri R.R."/>
            <person name="La Ragione R."/>
            <person name="Hildebrand F."/>
            <person name="Pallen M.J."/>
        </authorList>
    </citation>
    <scope>NUCLEOTIDE SEQUENCE</scope>
    <source>
        <strain evidence="8">CHK180-2868</strain>
    </source>
</reference>
<evidence type="ECO:0000313" key="8">
    <source>
        <dbReference type="EMBL" id="HIR04732.1"/>
    </source>
</evidence>
<evidence type="ECO:0000256" key="5">
    <source>
        <dbReference type="SAM" id="MobiDB-lite"/>
    </source>
</evidence>
<proteinExistence type="predicted"/>
<feature type="domain" description="Rubredoxin-like" evidence="6">
    <location>
        <begin position="196"/>
        <end position="230"/>
    </location>
</feature>
<accession>A0A9D1A2Y9</accession>
<protein>
    <submittedName>
        <fullName evidence="8">4Fe-4S binding protein</fullName>
    </submittedName>
</protein>
<dbReference type="InterPro" id="IPR017900">
    <property type="entry name" value="4Fe4S_Fe_S_CS"/>
</dbReference>
<sequence length="231" mass="25694">MKKQVAVRNLRLCTKDCLCLYVCPTGATDTENSVIDTEKCLGCGVCAGACPSGAISMVPVTYPPQQKKAERVLGRSYPLANQKARQEKMARQQAEAAKANLDRKEAADDGTSQKERNRNDAIYRLMTAVAKSVRLVNEDLLRESGYMLPQSGNVHKLLKEWAENPPSDDFPVQAAQKLLKLLQDHERENMEKNRNKKKYRCLACGHVFETENEEPVCPVCGAAGINLEQVQ</sequence>
<evidence type="ECO:0000256" key="2">
    <source>
        <dbReference type="ARBA" id="ARBA00023004"/>
    </source>
</evidence>
<reference evidence="8" key="1">
    <citation type="submission" date="2020-10" db="EMBL/GenBank/DDBJ databases">
        <authorList>
            <person name="Gilroy R."/>
        </authorList>
    </citation>
    <scope>NUCLEOTIDE SEQUENCE</scope>
    <source>
        <strain evidence="8">CHK180-2868</strain>
    </source>
</reference>
<dbReference type="Gene3D" id="3.30.70.20">
    <property type="match status" value="1"/>
</dbReference>
<keyword evidence="4" id="KW-0175">Coiled coil</keyword>
<feature type="region of interest" description="Disordered" evidence="5">
    <location>
        <begin position="83"/>
        <end position="115"/>
    </location>
</feature>
<dbReference type="EMBL" id="DVGC01000007">
    <property type="protein sequence ID" value="HIR04732.1"/>
    <property type="molecule type" value="Genomic_DNA"/>
</dbReference>
<evidence type="ECO:0000259" key="6">
    <source>
        <dbReference type="PROSITE" id="PS50903"/>
    </source>
</evidence>
<dbReference type="PROSITE" id="PS51379">
    <property type="entry name" value="4FE4S_FER_2"/>
    <property type="match status" value="1"/>
</dbReference>
<dbReference type="InterPro" id="IPR024934">
    <property type="entry name" value="Rubredoxin-like_dom"/>
</dbReference>
<dbReference type="AlphaFoldDB" id="A0A9D1A2Y9"/>
<evidence type="ECO:0000256" key="3">
    <source>
        <dbReference type="ARBA" id="ARBA00023014"/>
    </source>
</evidence>
<keyword evidence="2" id="KW-0408">Iron</keyword>
<dbReference type="GO" id="GO:0005506">
    <property type="term" value="F:iron ion binding"/>
    <property type="evidence" value="ECO:0007669"/>
    <property type="project" value="InterPro"/>
</dbReference>
<dbReference type="Proteomes" id="UP000824250">
    <property type="component" value="Unassembled WGS sequence"/>
</dbReference>
<name>A0A9D1A2Y9_9FIRM</name>
<evidence type="ECO:0000256" key="1">
    <source>
        <dbReference type="ARBA" id="ARBA00022723"/>
    </source>
</evidence>
<gene>
    <name evidence="8" type="ORF">IAB28_02020</name>
</gene>
<dbReference type="SUPFAM" id="SSF54862">
    <property type="entry name" value="4Fe-4S ferredoxins"/>
    <property type="match status" value="1"/>
</dbReference>
<evidence type="ECO:0000259" key="7">
    <source>
        <dbReference type="PROSITE" id="PS51379"/>
    </source>
</evidence>
<feature type="compositionally biased region" description="Basic and acidic residues" evidence="5">
    <location>
        <begin position="100"/>
        <end position="115"/>
    </location>
</feature>
<organism evidence="8 9">
    <name type="scientific">Candidatus Copromonas faecavium</name>
    <name type="common">nom. illeg.</name>
    <dbReference type="NCBI Taxonomy" id="2840740"/>
    <lineage>
        <taxon>Bacteria</taxon>
        <taxon>Bacillati</taxon>
        <taxon>Bacillota</taxon>
        <taxon>Clostridia</taxon>
        <taxon>Lachnospirales</taxon>
        <taxon>Lachnospiraceae</taxon>
        <taxon>Candidatus Copromonas (nom. illeg.)</taxon>
    </lineage>
</organism>
<dbReference type="CDD" id="cd00350">
    <property type="entry name" value="rubredoxin_like"/>
    <property type="match status" value="1"/>
</dbReference>
<evidence type="ECO:0000313" key="9">
    <source>
        <dbReference type="Proteomes" id="UP000824250"/>
    </source>
</evidence>
<keyword evidence="1" id="KW-0479">Metal-binding</keyword>